<feature type="domain" description="AMP-binding enzyme C-terminal" evidence="3">
    <location>
        <begin position="451"/>
        <end position="526"/>
    </location>
</feature>
<reference evidence="4 5" key="1">
    <citation type="submission" date="2018-02" db="EMBL/GenBank/DDBJ databases">
        <title>Draft genome sequences of Elsinoe sp., causing black scab on jojoba.</title>
        <authorList>
            <person name="Stodart B."/>
            <person name="Jeffress S."/>
            <person name="Ash G."/>
            <person name="Arun Chinnappa K."/>
        </authorList>
    </citation>
    <scope>NUCLEOTIDE SEQUENCE [LARGE SCALE GENOMIC DNA]</scope>
    <source>
        <strain evidence="4 5">Hillstone_2</strain>
    </source>
</reference>
<evidence type="ECO:0000313" key="4">
    <source>
        <dbReference type="EMBL" id="TKX26154.1"/>
    </source>
</evidence>
<dbReference type="Gene3D" id="3.30.300.30">
    <property type="match status" value="1"/>
</dbReference>
<dbReference type="GO" id="GO:0006631">
    <property type="term" value="P:fatty acid metabolic process"/>
    <property type="evidence" value="ECO:0007669"/>
    <property type="project" value="TreeGrafter"/>
</dbReference>
<evidence type="ECO:0000256" key="1">
    <source>
        <dbReference type="ARBA" id="ARBA00006432"/>
    </source>
</evidence>
<dbReference type="GO" id="GO:0031956">
    <property type="term" value="F:medium-chain fatty acid-CoA ligase activity"/>
    <property type="evidence" value="ECO:0007669"/>
    <property type="project" value="TreeGrafter"/>
</dbReference>
<evidence type="ECO:0000259" key="3">
    <source>
        <dbReference type="Pfam" id="PF13193"/>
    </source>
</evidence>
<protein>
    <submittedName>
        <fullName evidence="4">Peroxisomal-coenzyme A synthetaseCalcineurin-like phosphoesterase</fullName>
    </submittedName>
</protein>
<dbReference type="EMBL" id="PTQR01000014">
    <property type="protein sequence ID" value="TKX26154.1"/>
    <property type="molecule type" value="Genomic_DNA"/>
</dbReference>
<sequence>MTDRTSLVVRHAGPKILPWNLLFTRLLRFAHERPPRLAIRGVVAQREADYVQLLSDVLHMRSRLLESLPNSVIKKLDDDREVFISVLAAGGYEYTVGVLAVLATGAAVVPISVALSPAEALYYASKSRSVALLHSNLAASQAAELEKLVYQSGNGSFQRFSIAPSCFSAVVDPNTVFISSDRCLDPNNAGVVIFTSGTTGPPKGAVMRRTHYFDEALGVADHYQIESSDMLLHLLPVHHATGVGMMFFPFLIAGAAIEFRSGGFDPGWTWERFRRKGLTFFSAVPTIYMRMKRYFEERLADRAEADDYIAGVRSLKVCMCGTSALPKPIADFWTQLLGKKIMLRYGGTEFGATLRQRIGDDGVPDGSVGEVTPGVELELSEGDEGEILTKGPWMFSRYLDDRQMTAEAHNKRGFYQTGDIGRREGKYFWIMGRASVDIIKSGGYKISALDVEREILSLPYTQEVMVVGVEDEEFGQRVAAVVVLREVKQISLEQLRQDLKARLAGYKMPTLLRLLDGELPKSGTGKVVKKTLGPQFFPEDYRKTGLVQVWDARRRDMQTEKSKL</sequence>
<dbReference type="Proteomes" id="UP000308133">
    <property type="component" value="Unassembled WGS sequence"/>
</dbReference>
<dbReference type="InterPro" id="IPR042099">
    <property type="entry name" value="ANL_N_sf"/>
</dbReference>
<dbReference type="AlphaFoldDB" id="A0A4U7BCN8"/>
<dbReference type="SUPFAM" id="SSF56801">
    <property type="entry name" value="Acetyl-CoA synthetase-like"/>
    <property type="match status" value="1"/>
</dbReference>
<feature type="domain" description="AMP-dependent synthetase/ligase" evidence="2">
    <location>
        <begin position="81"/>
        <end position="399"/>
    </location>
</feature>
<evidence type="ECO:0000259" key="2">
    <source>
        <dbReference type="Pfam" id="PF00501"/>
    </source>
</evidence>
<comment type="similarity">
    <text evidence="1">Belongs to the ATP-dependent AMP-binding enzyme family.</text>
</comment>
<gene>
    <name evidence="4" type="ORF">C1H76_1507</name>
</gene>
<dbReference type="InterPro" id="IPR020845">
    <property type="entry name" value="AMP-binding_CS"/>
</dbReference>
<dbReference type="PROSITE" id="PS00455">
    <property type="entry name" value="AMP_BINDING"/>
    <property type="match status" value="1"/>
</dbReference>
<dbReference type="PANTHER" id="PTHR43201:SF8">
    <property type="entry name" value="ACYL-COA SYNTHETASE FAMILY MEMBER 3"/>
    <property type="match status" value="1"/>
</dbReference>
<dbReference type="InterPro" id="IPR025110">
    <property type="entry name" value="AMP-bd_C"/>
</dbReference>
<dbReference type="Pfam" id="PF13193">
    <property type="entry name" value="AMP-binding_C"/>
    <property type="match status" value="1"/>
</dbReference>
<dbReference type="PANTHER" id="PTHR43201">
    <property type="entry name" value="ACYL-COA SYNTHETASE"/>
    <property type="match status" value="1"/>
</dbReference>
<evidence type="ECO:0000313" key="5">
    <source>
        <dbReference type="Proteomes" id="UP000308133"/>
    </source>
</evidence>
<dbReference type="InterPro" id="IPR045851">
    <property type="entry name" value="AMP-bd_C_sf"/>
</dbReference>
<comment type="caution">
    <text evidence="4">The sequence shown here is derived from an EMBL/GenBank/DDBJ whole genome shotgun (WGS) entry which is preliminary data.</text>
</comment>
<dbReference type="InterPro" id="IPR000873">
    <property type="entry name" value="AMP-dep_synth/lig_dom"/>
</dbReference>
<accession>A0A4U7BCN8</accession>
<name>A0A4U7BCN8_9PEZI</name>
<proteinExistence type="inferred from homology"/>
<dbReference type="Gene3D" id="3.40.50.12780">
    <property type="entry name" value="N-terminal domain of ligase-like"/>
    <property type="match status" value="1"/>
</dbReference>
<dbReference type="Pfam" id="PF00501">
    <property type="entry name" value="AMP-binding"/>
    <property type="match status" value="1"/>
</dbReference>
<organism evidence="4 5">
    <name type="scientific">Elsinoe australis</name>
    <dbReference type="NCBI Taxonomy" id="40998"/>
    <lineage>
        <taxon>Eukaryota</taxon>
        <taxon>Fungi</taxon>
        <taxon>Dikarya</taxon>
        <taxon>Ascomycota</taxon>
        <taxon>Pezizomycotina</taxon>
        <taxon>Dothideomycetes</taxon>
        <taxon>Dothideomycetidae</taxon>
        <taxon>Myriangiales</taxon>
        <taxon>Elsinoaceae</taxon>
        <taxon>Elsinoe</taxon>
    </lineage>
</organism>